<keyword evidence="3" id="KW-1185">Reference proteome</keyword>
<name>A0AAD9H735_9PEZI</name>
<proteinExistence type="predicted"/>
<protein>
    <submittedName>
        <fullName evidence="2">Uncharacterized protein</fullName>
    </submittedName>
</protein>
<accession>A0AAD9H735</accession>
<evidence type="ECO:0000313" key="3">
    <source>
        <dbReference type="Proteomes" id="UP001232148"/>
    </source>
</evidence>
<comment type="caution">
    <text evidence="2">The sequence shown here is derived from an EMBL/GenBank/DDBJ whole genome shotgun (WGS) entry which is preliminary data.</text>
</comment>
<dbReference type="AlphaFoldDB" id="A0AAD9H735"/>
<feature type="region of interest" description="Disordered" evidence="1">
    <location>
        <begin position="54"/>
        <end position="73"/>
    </location>
</feature>
<evidence type="ECO:0000313" key="2">
    <source>
        <dbReference type="EMBL" id="KAK2023690.1"/>
    </source>
</evidence>
<dbReference type="Proteomes" id="UP001232148">
    <property type="component" value="Unassembled WGS sequence"/>
</dbReference>
<sequence length="73" mass="8312">MPAASNDLLEGSFLCDYILPPEEIEAGVKAYRFHISEHNRRIIQVYVSLVADAEPEEGDFEDDEDVNEPRFQA</sequence>
<gene>
    <name evidence="2" type="ORF">LX32DRAFT_697713</name>
</gene>
<organism evidence="2 3">
    <name type="scientific">Colletotrichum zoysiae</name>
    <dbReference type="NCBI Taxonomy" id="1216348"/>
    <lineage>
        <taxon>Eukaryota</taxon>
        <taxon>Fungi</taxon>
        <taxon>Dikarya</taxon>
        <taxon>Ascomycota</taxon>
        <taxon>Pezizomycotina</taxon>
        <taxon>Sordariomycetes</taxon>
        <taxon>Hypocreomycetidae</taxon>
        <taxon>Glomerellales</taxon>
        <taxon>Glomerellaceae</taxon>
        <taxon>Colletotrichum</taxon>
        <taxon>Colletotrichum graminicola species complex</taxon>
    </lineage>
</organism>
<feature type="compositionally biased region" description="Acidic residues" evidence="1">
    <location>
        <begin position="54"/>
        <end position="66"/>
    </location>
</feature>
<dbReference type="EMBL" id="MU842990">
    <property type="protein sequence ID" value="KAK2023690.1"/>
    <property type="molecule type" value="Genomic_DNA"/>
</dbReference>
<evidence type="ECO:0000256" key="1">
    <source>
        <dbReference type="SAM" id="MobiDB-lite"/>
    </source>
</evidence>
<reference evidence="2" key="1">
    <citation type="submission" date="2021-06" db="EMBL/GenBank/DDBJ databases">
        <title>Comparative genomics, transcriptomics and evolutionary studies reveal genomic signatures of adaptation to plant cell wall in hemibiotrophic fungi.</title>
        <authorList>
            <consortium name="DOE Joint Genome Institute"/>
            <person name="Baroncelli R."/>
            <person name="Diaz J.F."/>
            <person name="Benocci T."/>
            <person name="Peng M."/>
            <person name="Battaglia E."/>
            <person name="Haridas S."/>
            <person name="Andreopoulos W."/>
            <person name="Labutti K."/>
            <person name="Pangilinan J."/>
            <person name="Floch G.L."/>
            <person name="Makela M.R."/>
            <person name="Henrissat B."/>
            <person name="Grigoriev I.V."/>
            <person name="Crouch J.A."/>
            <person name="De Vries R.P."/>
            <person name="Sukno S.A."/>
            <person name="Thon M.R."/>
        </authorList>
    </citation>
    <scope>NUCLEOTIDE SEQUENCE</scope>
    <source>
        <strain evidence="2">MAFF235873</strain>
    </source>
</reference>